<feature type="transmembrane region" description="Helical" evidence="1">
    <location>
        <begin position="35"/>
        <end position="59"/>
    </location>
</feature>
<dbReference type="RefSeq" id="WP_153533003.1">
    <property type="nucleotide sequence ID" value="NZ_WEGH01000002.1"/>
</dbReference>
<feature type="transmembrane region" description="Helical" evidence="1">
    <location>
        <begin position="6"/>
        <end position="28"/>
    </location>
</feature>
<dbReference type="AlphaFoldDB" id="A0A7K0BUI6"/>
<keyword evidence="1" id="KW-1133">Transmembrane helix</keyword>
<sequence>MGNDFLMTAVVAAVALFVYVLPAVIAFRRRSELRWIVLAIDIFFGGTLIGWVIALVLAYKNPAPRTA</sequence>
<protein>
    <recommendedName>
        <fullName evidence="4">Superinfection immunity protein</fullName>
    </recommendedName>
</protein>
<gene>
    <name evidence="2" type="ORF">ACRB68_29110</name>
</gene>
<dbReference type="OrthoDB" id="3481952at2"/>
<accession>A0A7K0BUI6</accession>
<keyword evidence="1" id="KW-0472">Membrane</keyword>
<evidence type="ECO:0000313" key="2">
    <source>
        <dbReference type="EMBL" id="MQY04849.1"/>
    </source>
</evidence>
<reference evidence="2 3" key="1">
    <citation type="submission" date="2019-10" db="EMBL/GenBank/DDBJ databases">
        <title>Actinomadura rubteroloni sp. nov. and Actinomadura macrotermitis sp. nov., isolated from the gut of fungus growing-termite Macrotermes natalensis.</title>
        <authorList>
            <person name="Benndorf R."/>
            <person name="Martin K."/>
            <person name="Kuefner M."/>
            <person name="De Beer W."/>
            <person name="Kaster A.-K."/>
            <person name="Vollmers J."/>
            <person name="Poulsen M."/>
            <person name="Beemelmanns C."/>
        </authorList>
    </citation>
    <scope>NUCLEOTIDE SEQUENCE [LARGE SCALE GENOMIC DNA]</scope>
    <source>
        <strain evidence="2 3">RB68</strain>
    </source>
</reference>
<proteinExistence type="predicted"/>
<evidence type="ECO:0008006" key="4">
    <source>
        <dbReference type="Google" id="ProtNLM"/>
    </source>
</evidence>
<evidence type="ECO:0000313" key="3">
    <source>
        <dbReference type="Proteomes" id="UP000487268"/>
    </source>
</evidence>
<keyword evidence="3" id="KW-1185">Reference proteome</keyword>
<dbReference type="Pfam" id="PF14373">
    <property type="entry name" value="Imm_superinfect"/>
    <property type="match status" value="1"/>
</dbReference>
<comment type="caution">
    <text evidence="2">The sequence shown here is derived from an EMBL/GenBank/DDBJ whole genome shotgun (WGS) entry which is preliminary data.</text>
</comment>
<dbReference type="Proteomes" id="UP000487268">
    <property type="component" value="Unassembled WGS sequence"/>
</dbReference>
<keyword evidence="1" id="KW-0812">Transmembrane</keyword>
<dbReference type="InterPro" id="IPR016410">
    <property type="entry name" value="Phage_imm"/>
</dbReference>
<name>A0A7K0BUI6_9ACTN</name>
<organism evidence="2 3">
    <name type="scientific">Actinomadura macrotermitis</name>
    <dbReference type="NCBI Taxonomy" id="2585200"/>
    <lineage>
        <taxon>Bacteria</taxon>
        <taxon>Bacillati</taxon>
        <taxon>Actinomycetota</taxon>
        <taxon>Actinomycetes</taxon>
        <taxon>Streptosporangiales</taxon>
        <taxon>Thermomonosporaceae</taxon>
        <taxon>Actinomadura</taxon>
    </lineage>
</organism>
<dbReference type="EMBL" id="WEGH01000002">
    <property type="protein sequence ID" value="MQY04849.1"/>
    <property type="molecule type" value="Genomic_DNA"/>
</dbReference>
<evidence type="ECO:0000256" key="1">
    <source>
        <dbReference type="SAM" id="Phobius"/>
    </source>
</evidence>